<evidence type="ECO:0000256" key="5">
    <source>
        <dbReference type="ARBA" id="ARBA00023049"/>
    </source>
</evidence>
<name>A0ABW5EUF2_9BURK</name>
<accession>A0ABW5EUF2</accession>
<feature type="domain" description="JAB" evidence="6">
    <location>
        <begin position="10"/>
        <end position="118"/>
    </location>
</feature>
<dbReference type="InterPro" id="IPR028090">
    <property type="entry name" value="JAB_dom_prok"/>
</dbReference>
<dbReference type="Gene3D" id="3.40.140.10">
    <property type="entry name" value="Cytidine Deaminase, domain 2"/>
    <property type="match status" value="1"/>
</dbReference>
<evidence type="ECO:0000256" key="4">
    <source>
        <dbReference type="ARBA" id="ARBA00022833"/>
    </source>
</evidence>
<evidence type="ECO:0000259" key="6">
    <source>
        <dbReference type="Pfam" id="PF14464"/>
    </source>
</evidence>
<keyword evidence="3" id="KW-0378">Hydrolase</keyword>
<evidence type="ECO:0000256" key="3">
    <source>
        <dbReference type="ARBA" id="ARBA00022801"/>
    </source>
</evidence>
<keyword evidence="4" id="KW-0862">Zinc</keyword>
<dbReference type="Pfam" id="PF14464">
    <property type="entry name" value="Prok-JAB"/>
    <property type="match status" value="1"/>
</dbReference>
<evidence type="ECO:0000256" key="2">
    <source>
        <dbReference type="ARBA" id="ARBA00022723"/>
    </source>
</evidence>
<protein>
    <submittedName>
        <fullName evidence="7">Mov34/MPN/PAD-1 family protein</fullName>
    </submittedName>
</protein>
<organism evidence="7 8">
    <name type="scientific">Delftia deserti</name>
    <dbReference type="NCBI Taxonomy" id="1651218"/>
    <lineage>
        <taxon>Bacteria</taxon>
        <taxon>Pseudomonadati</taxon>
        <taxon>Pseudomonadota</taxon>
        <taxon>Betaproteobacteria</taxon>
        <taxon>Burkholderiales</taxon>
        <taxon>Comamonadaceae</taxon>
        <taxon>Delftia</taxon>
    </lineage>
</organism>
<gene>
    <name evidence="7" type="ORF">ACFSPV_22800</name>
</gene>
<evidence type="ECO:0000313" key="8">
    <source>
        <dbReference type="Proteomes" id="UP001597287"/>
    </source>
</evidence>
<evidence type="ECO:0000313" key="7">
    <source>
        <dbReference type="EMBL" id="MFD2321528.1"/>
    </source>
</evidence>
<sequence>MLTVLIPIDIEKALRKALQAADSNECGGVLMAEHLGPDTFAVRRLTVQGGGRFASFIREATSAVQALNAFFRQSANDYRRFNYLGEWHSHPSFSVQPSSTDHCSMLDIVMDPKVGANFVVLLIFKLTNKGRLEGSAHTYLPDGTFGASHLILESEQ</sequence>
<dbReference type="Proteomes" id="UP001597287">
    <property type="component" value="Unassembled WGS sequence"/>
</dbReference>
<dbReference type="RefSeq" id="WP_380109159.1">
    <property type="nucleotide sequence ID" value="NZ_JBHSIH010000001.1"/>
</dbReference>
<keyword evidence="1" id="KW-0645">Protease</keyword>
<comment type="caution">
    <text evidence="7">The sequence shown here is derived from an EMBL/GenBank/DDBJ whole genome shotgun (WGS) entry which is preliminary data.</text>
</comment>
<proteinExistence type="predicted"/>
<evidence type="ECO:0000256" key="1">
    <source>
        <dbReference type="ARBA" id="ARBA00022670"/>
    </source>
</evidence>
<keyword evidence="5" id="KW-0482">Metalloprotease</keyword>
<reference evidence="8" key="1">
    <citation type="journal article" date="2019" name="Int. J. Syst. Evol. Microbiol.">
        <title>The Global Catalogue of Microorganisms (GCM) 10K type strain sequencing project: providing services to taxonomists for standard genome sequencing and annotation.</title>
        <authorList>
            <consortium name="The Broad Institute Genomics Platform"/>
            <consortium name="The Broad Institute Genome Sequencing Center for Infectious Disease"/>
            <person name="Wu L."/>
            <person name="Ma J."/>
        </authorList>
    </citation>
    <scope>NUCLEOTIDE SEQUENCE [LARGE SCALE GENOMIC DNA]</scope>
    <source>
        <strain evidence="8">CCUG 62793</strain>
    </source>
</reference>
<keyword evidence="2" id="KW-0479">Metal-binding</keyword>
<dbReference type="SUPFAM" id="SSF102712">
    <property type="entry name" value="JAB1/MPN domain"/>
    <property type="match status" value="1"/>
</dbReference>
<keyword evidence="8" id="KW-1185">Reference proteome</keyword>
<dbReference type="EMBL" id="JBHUIG010000028">
    <property type="protein sequence ID" value="MFD2321528.1"/>
    <property type="molecule type" value="Genomic_DNA"/>
</dbReference>